<protein>
    <recommendedName>
        <fullName evidence="11">Uridylate kinase</fullName>
        <shortName evidence="11">UK</shortName>
        <ecNumber evidence="11">2.7.4.22</ecNumber>
    </recommendedName>
    <alternativeName>
        <fullName evidence="11">Uridine monophosphate kinase</fullName>
        <shortName evidence="11">UMP kinase</shortName>
        <shortName evidence="11">UMPK</shortName>
    </alternativeName>
</protein>
<dbReference type="HAMAP" id="MF_01220_B">
    <property type="entry name" value="PyrH_B"/>
    <property type="match status" value="1"/>
</dbReference>
<dbReference type="NCBIfam" id="TIGR02075">
    <property type="entry name" value="pyrH_bact"/>
    <property type="match status" value="1"/>
</dbReference>
<feature type="binding site" evidence="11">
    <location>
        <position position="169"/>
    </location>
    <ligand>
        <name>ATP</name>
        <dbReference type="ChEBI" id="CHEBI:30616"/>
    </ligand>
</feature>
<accession>A0ABU0M2F4</accession>
<reference evidence="13 14" key="1">
    <citation type="submission" date="2023-07" db="EMBL/GenBank/DDBJ databases">
        <title>Genomic Encyclopedia of Type Strains, Phase IV (KMG-IV): sequencing the most valuable type-strain genomes for metagenomic binning, comparative biology and taxonomic classification.</title>
        <authorList>
            <person name="Goeker M."/>
        </authorList>
    </citation>
    <scope>NUCLEOTIDE SEQUENCE [LARGE SCALE GENOMIC DNA]</scope>
    <source>
        <strain evidence="13 14">B1-1</strain>
    </source>
</reference>
<comment type="caution">
    <text evidence="13">The sequence shown here is derived from an EMBL/GenBank/DDBJ whole genome shotgun (WGS) entry which is preliminary data.</text>
</comment>
<evidence type="ECO:0000256" key="5">
    <source>
        <dbReference type="ARBA" id="ARBA00022679"/>
    </source>
</evidence>
<evidence type="ECO:0000256" key="3">
    <source>
        <dbReference type="ARBA" id="ARBA00007614"/>
    </source>
</evidence>
<feature type="domain" description="Aspartate/glutamate/uridylate kinase" evidence="12">
    <location>
        <begin position="9"/>
        <end position="217"/>
    </location>
</feature>
<evidence type="ECO:0000256" key="8">
    <source>
        <dbReference type="ARBA" id="ARBA00022840"/>
    </source>
</evidence>
<name>A0ABU0M2F4_9HYPH</name>
<dbReference type="PANTHER" id="PTHR42833:SF4">
    <property type="entry name" value="URIDYLATE KINASE PUMPKIN, CHLOROPLASTIC"/>
    <property type="match status" value="1"/>
</dbReference>
<dbReference type="InterPro" id="IPR001048">
    <property type="entry name" value="Asp/Glu/Uridylate_kinase"/>
</dbReference>
<evidence type="ECO:0000259" key="12">
    <source>
        <dbReference type="Pfam" id="PF00696"/>
    </source>
</evidence>
<evidence type="ECO:0000256" key="10">
    <source>
        <dbReference type="ARBA" id="ARBA00047767"/>
    </source>
</evidence>
<dbReference type="PIRSF" id="PIRSF005650">
    <property type="entry name" value="Uridylate_kin"/>
    <property type="match status" value="1"/>
</dbReference>
<gene>
    <name evidence="11" type="primary">pyrH</name>
    <name evidence="13" type="ORF">QO015_000750</name>
</gene>
<comment type="function">
    <text evidence="11">Catalyzes the reversible phosphorylation of UMP to UDP.</text>
</comment>
<keyword evidence="4 11" id="KW-0963">Cytoplasm</keyword>
<evidence type="ECO:0000256" key="7">
    <source>
        <dbReference type="ARBA" id="ARBA00022777"/>
    </source>
</evidence>
<keyword evidence="6 11" id="KW-0547">Nucleotide-binding</keyword>
<feature type="binding site" evidence="11">
    <location>
        <position position="56"/>
    </location>
    <ligand>
        <name>ATP</name>
        <dbReference type="ChEBI" id="CHEBI:30616"/>
    </ligand>
</feature>
<comment type="pathway">
    <text evidence="2 11">Pyrimidine metabolism; CTP biosynthesis via de novo pathway; UDP from UMP (UMPK route): step 1/1.</text>
</comment>
<feature type="binding site" evidence="11">
    <location>
        <position position="163"/>
    </location>
    <ligand>
        <name>ATP</name>
        <dbReference type="ChEBI" id="CHEBI:30616"/>
    </ligand>
</feature>
<evidence type="ECO:0000313" key="14">
    <source>
        <dbReference type="Proteomes" id="UP001223743"/>
    </source>
</evidence>
<organism evidence="13 14">
    <name type="scientific">Kaistia geumhonensis</name>
    <dbReference type="NCBI Taxonomy" id="410839"/>
    <lineage>
        <taxon>Bacteria</taxon>
        <taxon>Pseudomonadati</taxon>
        <taxon>Pseudomonadota</taxon>
        <taxon>Alphaproteobacteria</taxon>
        <taxon>Hyphomicrobiales</taxon>
        <taxon>Kaistiaceae</taxon>
        <taxon>Kaistia</taxon>
    </lineage>
</organism>
<comment type="subunit">
    <text evidence="11">Homohexamer.</text>
</comment>
<feature type="binding site" evidence="11">
    <location>
        <begin position="13"/>
        <end position="16"/>
    </location>
    <ligand>
        <name>ATP</name>
        <dbReference type="ChEBI" id="CHEBI:30616"/>
    </ligand>
</feature>
<dbReference type="InterPro" id="IPR015963">
    <property type="entry name" value="Uridylate_kinase_bac"/>
</dbReference>
<feature type="binding site" evidence="11">
    <location>
        <position position="172"/>
    </location>
    <ligand>
        <name>ATP</name>
        <dbReference type="ChEBI" id="CHEBI:30616"/>
    </ligand>
</feature>
<evidence type="ECO:0000256" key="2">
    <source>
        <dbReference type="ARBA" id="ARBA00004791"/>
    </source>
</evidence>
<feature type="binding site" evidence="11">
    <location>
        <position position="164"/>
    </location>
    <ligand>
        <name>ATP</name>
        <dbReference type="ChEBI" id="CHEBI:30616"/>
    </ligand>
</feature>
<keyword evidence="9 11" id="KW-0665">Pyrimidine biosynthesis</keyword>
<sequence length="240" mass="25402">MAAPARYRRVLLKVSGEALLGSQPFGIDEAVVDRIAGEVGQAVELGVEVAVVIGGGNIFRGMTIAKAGGNRVAGDHMGMLATVMNCIGMHEAFERRGIASRIFSAVPMPTICESFSQQRAERALKRGRVVLFAGGTGNPFFTTDSGAALRAAEMGCDALFKGTNVDGVYSADPKKDPSAVRFERITHAEVLSRGLQVMDAAAVALARDNHIPLIVFSIRSPNGFIEVLRGEGRATIVSDE</sequence>
<dbReference type="Gene3D" id="3.40.1160.10">
    <property type="entry name" value="Acetylglutamate kinase-like"/>
    <property type="match status" value="1"/>
</dbReference>
<feature type="binding site" evidence="11">
    <location>
        <position position="75"/>
    </location>
    <ligand>
        <name>UMP</name>
        <dbReference type="ChEBI" id="CHEBI:57865"/>
    </ligand>
</feature>
<dbReference type="Pfam" id="PF00696">
    <property type="entry name" value="AA_kinase"/>
    <property type="match status" value="1"/>
</dbReference>
<comment type="subcellular location">
    <subcellularLocation>
        <location evidence="1 11">Cytoplasm</location>
    </subcellularLocation>
</comment>
<comment type="activity regulation">
    <text evidence="11">Inhibited by UTP.</text>
</comment>
<dbReference type="RefSeq" id="WP_266281369.1">
    <property type="nucleotide sequence ID" value="NZ_JAPKNF010000001.1"/>
</dbReference>
<dbReference type="EC" id="2.7.4.22" evidence="11"/>
<keyword evidence="8 11" id="KW-0067">ATP-binding</keyword>
<evidence type="ECO:0000256" key="1">
    <source>
        <dbReference type="ARBA" id="ARBA00004496"/>
    </source>
</evidence>
<comment type="catalytic activity">
    <reaction evidence="10 11">
        <text>UMP + ATP = UDP + ADP</text>
        <dbReference type="Rhea" id="RHEA:24400"/>
        <dbReference type="ChEBI" id="CHEBI:30616"/>
        <dbReference type="ChEBI" id="CHEBI:57865"/>
        <dbReference type="ChEBI" id="CHEBI:58223"/>
        <dbReference type="ChEBI" id="CHEBI:456216"/>
        <dbReference type="EC" id="2.7.4.22"/>
    </reaction>
</comment>
<keyword evidence="7 11" id="KW-0418">Kinase</keyword>
<evidence type="ECO:0000256" key="4">
    <source>
        <dbReference type="ARBA" id="ARBA00022490"/>
    </source>
</evidence>
<dbReference type="GO" id="GO:0033862">
    <property type="term" value="F:UMP kinase activity"/>
    <property type="evidence" value="ECO:0007669"/>
    <property type="project" value="UniProtKB-EC"/>
</dbReference>
<dbReference type="EMBL" id="JAUSWJ010000001">
    <property type="protein sequence ID" value="MDQ0515137.1"/>
    <property type="molecule type" value="Genomic_DNA"/>
</dbReference>
<dbReference type="InterPro" id="IPR036393">
    <property type="entry name" value="AceGlu_kinase-like_sf"/>
</dbReference>
<feature type="binding site" evidence="11">
    <location>
        <position position="60"/>
    </location>
    <ligand>
        <name>ATP</name>
        <dbReference type="ChEBI" id="CHEBI:30616"/>
    </ligand>
</feature>
<keyword evidence="14" id="KW-1185">Reference proteome</keyword>
<dbReference type="PANTHER" id="PTHR42833">
    <property type="entry name" value="URIDYLATE KINASE"/>
    <property type="match status" value="1"/>
</dbReference>
<comment type="similarity">
    <text evidence="3 11">Belongs to the UMP kinase family.</text>
</comment>
<feature type="binding site" evidence="11">
    <location>
        <position position="55"/>
    </location>
    <ligand>
        <name>UMP</name>
        <dbReference type="ChEBI" id="CHEBI:57865"/>
    </ligand>
</feature>
<dbReference type="SUPFAM" id="SSF53633">
    <property type="entry name" value="Carbamate kinase-like"/>
    <property type="match status" value="1"/>
</dbReference>
<feature type="binding site" evidence="11">
    <location>
        <begin position="136"/>
        <end position="143"/>
    </location>
    <ligand>
        <name>UMP</name>
        <dbReference type="ChEBI" id="CHEBI:57865"/>
    </ligand>
</feature>
<dbReference type="Proteomes" id="UP001223743">
    <property type="component" value="Unassembled WGS sequence"/>
</dbReference>
<dbReference type="InterPro" id="IPR011817">
    <property type="entry name" value="Uridylate_kinase"/>
</dbReference>
<comment type="caution">
    <text evidence="11">Lacks conserved residue(s) required for the propagation of feature annotation.</text>
</comment>
<dbReference type="CDD" id="cd04254">
    <property type="entry name" value="AAK_UMPK-PyrH-Ec"/>
    <property type="match status" value="1"/>
</dbReference>
<proteinExistence type="inferred from homology"/>
<keyword evidence="5 11" id="KW-0808">Transferase</keyword>
<evidence type="ECO:0000256" key="6">
    <source>
        <dbReference type="ARBA" id="ARBA00022741"/>
    </source>
</evidence>
<evidence type="ECO:0000256" key="11">
    <source>
        <dbReference type="HAMAP-Rule" id="MF_01220"/>
    </source>
</evidence>
<evidence type="ECO:0000256" key="9">
    <source>
        <dbReference type="ARBA" id="ARBA00022975"/>
    </source>
</evidence>
<evidence type="ECO:0000313" key="13">
    <source>
        <dbReference type="EMBL" id="MDQ0515137.1"/>
    </source>
</evidence>